<dbReference type="GO" id="GO:0016746">
    <property type="term" value="F:acyltransferase activity"/>
    <property type="evidence" value="ECO:0007669"/>
    <property type="project" value="UniProtKB-KW"/>
</dbReference>
<feature type="domain" description="N-acetyltransferase" evidence="3">
    <location>
        <begin position="18"/>
        <end position="158"/>
    </location>
</feature>
<keyword evidence="2 4" id="KW-0012">Acyltransferase</keyword>
<keyword evidence="5" id="KW-1185">Reference proteome</keyword>
<dbReference type="InterPro" id="IPR000182">
    <property type="entry name" value="GNAT_dom"/>
</dbReference>
<dbReference type="CDD" id="cd04301">
    <property type="entry name" value="NAT_SF"/>
    <property type="match status" value="1"/>
</dbReference>
<keyword evidence="1 4" id="KW-0808">Transferase</keyword>
<dbReference type="Proteomes" id="UP001597169">
    <property type="component" value="Unassembled WGS sequence"/>
</dbReference>
<name>A0ABW3PU80_9BACL</name>
<dbReference type="PROSITE" id="PS51186">
    <property type="entry name" value="GNAT"/>
    <property type="match status" value="1"/>
</dbReference>
<dbReference type="EC" id="2.3.-.-" evidence="4"/>
<reference evidence="5" key="1">
    <citation type="journal article" date="2019" name="Int. J. Syst. Evol. Microbiol.">
        <title>The Global Catalogue of Microorganisms (GCM) 10K type strain sequencing project: providing services to taxonomists for standard genome sequencing and annotation.</title>
        <authorList>
            <consortium name="The Broad Institute Genomics Platform"/>
            <consortium name="The Broad Institute Genome Sequencing Center for Infectious Disease"/>
            <person name="Wu L."/>
            <person name="Ma J."/>
        </authorList>
    </citation>
    <scope>NUCLEOTIDE SEQUENCE [LARGE SCALE GENOMIC DNA]</scope>
    <source>
        <strain evidence="5">CCUG 53519</strain>
    </source>
</reference>
<dbReference type="InterPro" id="IPR051556">
    <property type="entry name" value="N-term/lysine_N-AcTrnsfr"/>
</dbReference>
<sequence length="158" mass="18094">MDISIKNAHQDDYESLLPLFRQIHDLHVFERPDLYKKNSTPVGKEFFLCQLIDPKQHIFVATIGLEIIGLVVTKEEEIIENSFVNARKILYINSLSVSETYRNKGVGKKLMQYVIDFGGSLKVDSIELGVSENNAAAILFYESFGMTTKSRKMEFRLN</sequence>
<comment type="caution">
    <text evidence="4">The sequence shown here is derived from an EMBL/GenBank/DDBJ whole genome shotgun (WGS) entry which is preliminary data.</text>
</comment>
<evidence type="ECO:0000313" key="5">
    <source>
        <dbReference type="Proteomes" id="UP001597169"/>
    </source>
</evidence>
<evidence type="ECO:0000256" key="2">
    <source>
        <dbReference type="ARBA" id="ARBA00023315"/>
    </source>
</evidence>
<dbReference type="PANTHER" id="PTHR42919">
    <property type="entry name" value="N-ALPHA-ACETYLTRANSFERASE"/>
    <property type="match status" value="1"/>
</dbReference>
<dbReference type="InterPro" id="IPR016181">
    <property type="entry name" value="Acyl_CoA_acyltransferase"/>
</dbReference>
<gene>
    <name evidence="4" type="ORF">ACFQ3J_06910</name>
</gene>
<proteinExistence type="predicted"/>
<evidence type="ECO:0000313" key="4">
    <source>
        <dbReference type="EMBL" id="MFD1127898.1"/>
    </source>
</evidence>
<dbReference type="Pfam" id="PF00583">
    <property type="entry name" value="Acetyltransf_1"/>
    <property type="match status" value="1"/>
</dbReference>
<dbReference type="Gene3D" id="3.40.630.30">
    <property type="match status" value="1"/>
</dbReference>
<organism evidence="4 5">
    <name type="scientific">Paenibacillus provencensis</name>
    <dbReference type="NCBI Taxonomy" id="441151"/>
    <lineage>
        <taxon>Bacteria</taxon>
        <taxon>Bacillati</taxon>
        <taxon>Bacillota</taxon>
        <taxon>Bacilli</taxon>
        <taxon>Bacillales</taxon>
        <taxon>Paenibacillaceae</taxon>
        <taxon>Paenibacillus</taxon>
    </lineage>
</organism>
<protein>
    <submittedName>
        <fullName evidence="4">GNAT family N-acetyltransferase</fullName>
        <ecNumber evidence="4">2.3.-.-</ecNumber>
    </submittedName>
</protein>
<dbReference type="RefSeq" id="WP_091156546.1">
    <property type="nucleotide sequence ID" value="NZ_JBHTKX010000001.1"/>
</dbReference>
<dbReference type="EMBL" id="JBHTKX010000001">
    <property type="protein sequence ID" value="MFD1127898.1"/>
    <property type="molecule type" value="Genomic_DNA"/>
</dbReference>
<dbReference type="SUPFAM" id="SSF55729">
    <property type="entry name" value="Acyl-CoA N-acyltransferases (Nat)"/>
    <property type="match status" value="1"/>
</dbReference>
<accession>A0ABW3PU80</accession>
<dbReference type="PANTHER" id="PTHR42919:SF8">
    <property type="entry name" value="N-ALPHA-ACETYLTRANSFERASE 50"/>
    <property type="match status" value="1"/>
</dbReference>
<evidence type="ECO:0000256" key="1">
    <source>
        <dbReference type="ARBA" id="ARBA00022679"/>
    </source>
</evidence>
<evidence type="ECO:0000259" key="3">
    <source>
        <dbReference type="PROSITE" id="PS51186"/>
    </source>
</evidence>